<dbReference type="GO" id="GO:0005634">
    <property type="term" value="C:nucleus"/>
    <property type="evidence" value="ECO:0007669"/>
    <property type="project" value="TreeGrafter"/>
</dbReference>
<dbReference type="GO" id="GO:0003713">
    <property type="term" value="F:transcription coactivator activity"/>
    <property type="evidence" value="ECO:0007669"/>
    <property type="project" value="InterPro"/>
</dbReference>
<sequence>MSINWVELTASNSPLPISQERFLGGSGQLFNADLKISMPPESSSDAPTKMIELQASGVAYLSDMRFVFVAKNPRMTPGPSSFSNFSVAYSNILGTKYEQPWFGGNYIDITVRAVQDGGLTSRSVIKCQLRVDGGGLYSFSAALDQCMNAARAKQQEFNTLPVYTPPQPANASTPNELPPAYTI</sequence>
<accession>G4T5D8</accession>
<dbReference type="GO" id="GO:0031490">
    <property type="term" value="F:chromatin DNA binding"/>
    <property type="evidence" value="ECO:0007669"/>
    <property type="project" value="TreeGrafter"/>
</dbReference>
<comment type="caution">
    <text evidence="2">The sequence shown here is derived from an EMBL/GenBank/DDBJ whole genome shotgun (WGS) entry which is preliminary data.</text>
</comment>
<dbReference type="SUPFAM" id="SSF50729">
    <property type="entry name" value="PH domain-like"/>
    <property type="match status" value="1"/>
</dbReference>
<dbReference type="InterPro" id="IPR044852">
    <property type="entry name" value="WBP2-like"/>
</dbReference>
<dbReference type="PANTHER" id="PTHR31606:SF1">
    <property type="entry name" value="WW DOMAIN BINDING PROTEIN 2, ISOFORM E"/>
    <property type="match status" value="1"/>
</dbReference>
<dbReference type="HOGENOM" id="CLU_066296_2_0_1"/>
<dbReference type="Proteomes" id="UP000007148">
    <property type="component" value="Unassembled WGS sequence"/>
</dbReference>
<dbReference type="EMBL" id="CAFZ01000003">
    <property type="protein sequence ID" value="CCA66531.1"/>
    <property type="molecule type" value="Genomic_DNA"/>
</dbReference>
<dbReference type="STRING" id="1109443.G4T5D8"/>
<feature type="region of interest" description="Disordered" evidence="1">
    <location>
        <begin position="164"/>
        <end position="183"/>
    </location>
</feature>
<protein>
    <submittedName>
        <fullName evidence="2">Uncharacterized protein</fullName>
    </submittedName>
</protein>
<name>G4T5D8_SERID</name>
<dbReference type="OMA" id="QFNEGGI"/>
<keyword evidence="3" id="KW-1185">Reference proteome</keyword>
<proteinExistence type="predicted"/>
<dbReference type="AlphaFoldDB" id="G4T5D8"/>
<evidence type="ECO:0000313" key="3">
    <source>
        <dbReference type="Proteomes" id="UP000007148"/>
    </source>
</evidence>
<dbReference type="PANTHER" id="PTHR31606">
    <property type="entry name" value="WW DOMAIN BINDING PROTEIN 2, ISOFORM E"/>
    <property type="match status" value="1"/>
</dbReference>
<evidence type="ECO:0000256" key="1">
    <source>
        <dbReference type="SAM" id="MobiDB-lite"/>
    </source>
</evidence>
<reference evidence="2 3" key="1">
    <citation type="journal article" date="2011" name="PLoS Pathog.">
        <title>Endophytic Life Strategies Decoded by Genome and Transcriptome Analyses of the Mutualistic Root Symbiont Piriformospora indica.</title>
        <authorList>
            <person name="Zuccaro A."/>
            <person name="Lahrmann U."/>
            <person name="Guldener U."/>
            <person name="Langen G."/>
            <person name="Pfiffi S."/>
            <person name="Biedenkopf D."/>
            <person name="Wong P."/>
            <person name="Samans B."/>
            <person name="Grimm C."/>
            <person name="Basiewicz M."/>
            <person name="Murat C."/>
            <person name="Martin F."/>
            <person name="Kogel K.H."/>
        </authorList>
    </citation>
    <scope>NUCLEOTIDE SEQUENCE [LARGE SCALE GENOMIC DNA]</scope>
    <source>
        <strain evidence="2 3">DSM 11827</strain>
    </source>
</reference>
<dbReference type="FunCoup" id="G4T5D8">
    <property type="interactions" value="173"/>
</dbReference>
<organism evidence="2 3">
    <name type="scientific">Serendipita indica (strain DSM 11827)</name>
    <name type="common">Root endophyte fungus</name>
    <name type="synonym">Piriformospora indica</name>
    <dbReference type="NCBI Taxonomy" id="1109443"/>
    <lineage>
        <taxon>Eukaryota</taxon>
        <taxon>Fungi</taxon>
        <taxon>Dikarya</taxon>
        <taxon>Basidiomycota</taxon>
        <taxon>Agaricomycotina</taxon>
        <taxon>Agaricomycetes</taxon>
        <taxon>Sebacinales</taxon>
        <taxon>Serendipitaceae</taxon>
        <taxon>Serendipita</taxon>
    </lineage>
</organism>
<dbReference type="eggNOG" id="ENOG502SEMI">
    <property type="taxonomic scope" value="Eukaryota"/>
</dbReference>
<evidence type="ECO:0000313" key="2">
    <source>
        <dbReference type="EMBL" id="CCA66531.1"/>
    </source>
</evidence>
<gene>
    <name evidence="2" type="ORF">PIIN_00215</name>
</gene>
<dbReference type="InParanoid" id="G4T5D8"/>
<dbReference type="OrthoDB" id="1259151at2759"/>